<organism evidence="2 3">
    <name type="scientific">Devosia yakushimensis</name>
    <dbReference type="NCBI Taxonomy" id="470028"/>
    <lineage>
        <taxon>Bacteria</taxon>
        <taxon>Pseudomonadati</taxon>
        <taxon>Pseudomonadota</taxon>
        <taxon>Alphaproteobacteria</taxon>
        <taxon>Hyphomicrobiales</taxon>
        <taxon>Devosiaceae</taxon>
        <taxon>Devosia</taxon>
    </lineage>
</organism>
<dbReference type="Gene3D" id="1.10.260.40">
    <property type="entry name" value="lambda repressor-like DNA-binding domains"/>
    <property type="match status" value="1"/>
</dbReference>
<dbReference type="InterPro" id="IPR001387">
    <property type="entry name" value="Cro/C1-type_HTH"/>
</dbReference>
<dbReference type="PANTHER" id="PTHR35010">
    <property type="entry name" value="BLL4672 PROTEIN-RELATED"/>
    <property type="match status" value="1"/>
</dbReference>
<dbReference type="CDD" id="cd00093">
    <property type="entry name" value="HTH_XRE"/>
    <property type="match status" value="1"/>
</dbReference>
<reference evidence="2" key="1">
    <citation type="journal article" date="2014" name="Int. J. Syst. Evol. Microbiol.">
        <title>Complete genome of a new Firmicutes species belonging to the dominant human colonic microbiota ('Ruminococcus bicirculans') reveals two chromosomes and a selective capacity to utilize plant glucans.</title>
        <authorList>
            <consortium name="NISC Comparative Sequencing Program"/>
            <person name="Wegmann U."/>
            <person name="Louis P."/>
            <person name="Goesmann A."/>
            <person name="Henrissat B."/>
            <person name="Duncan S.H."/>
            <person name="Flint H.J."/>
        </authorList>
    </citation>
    <scope>NUCLEOTIDE SEQUENCE</scope>
    <source>
        <strain evidence="2">NBRC 103855</strain>
    </source>
</reference>
<dbReference type="Gene3D" id="3.30.450.180">
    <property type="match status" value="1"/>
</dbReference>
<dbReference type="EMBL" id="BSNG01000001">
    <property type="protein sequence ID" value="GLQ09998.1"/>
    <property type="molecule type" value="Genomic_DNA"/>
</dbReference>
<name>A0ABQ5UDD4_9HYPH</name>
<reference evidence="2" key="2">
    <citation type="submission" date="2023-01" db="EMBL/GenBank/DDBJ databases">
        <title>Draft genome sequence of Devosia yakushimensis strain NBRC 103855.</title>
        <authorList>
            <person name="Sun Q."/>
            <person name="Mori K."/>
        </authorList>
    </citation>
    <scope>NUCLEOTIDE SEQUENCE</scope>
    <source>
        <strain evidence="2">NBRC 103855</strain>
    </source>
</reference>
<dbReference type="SMART" id="SM00530">
    <property type="entry name" value="HTH_XRE"/>
    <property type="match status" value="1"/>
</dbReference>
<dbReference type="Pfam" id="PF17765">
    <property type="entry name" value="MLTR_LBD"/>
    <property type="match status" value="1"/>
</dbReference>
<dbReference type="InterPro" id="IPR041413">
    <property type="entry name" value="MLTR_LBD"/>
</dbReference>
<sequence>MIGQILRDWRGLRGMSQMELALTADVSSRHVSFMESGRARPSADMVLRLAEALAMPLRERNAMLIAAGFAPQYGESDWHSEQMVEIRRAAGLILAAHAPHPALVLDAAFTVLDANEAGAALLGGLGGGKINLVDLVFVPGPLRESIVNWPEVANYLMHRMREGVRMRGPQSEIAQVLRRARQQPGVEQLAQVHGGAGTVLLPVVVTINGVTTRWFTTVTTFGAPQDALAEEIMIEQFHPA</sequence>
<dbReference type="InterPro" id="IPR010982">
    <property type="entry name" value="Lambda_DNA-bd_dom_sf"/>
</dbReference>
<accession>A0ABQ5UDD4</accession>
<protein>
    <submittedName>
        <fullName evidence="2">Transcriptional regulator</fullName>
    </submittedName>
</protein>
<proteinExistence type="predicted"/>
<dbReference type="SUPFAM" id="SSF47413">
    <property type="entry name" value="lambda repressor-like DNA-binding domains"/>
    <property type="match status" value="1"/>
</dbReference>
<keyword evidence="3" id="KW-1185">Reference proteome</keyword>
<feature type="domain" description="HTH cro/C1-type" evidence="1">
    <location>
        <begin position="6"/>
        <end position="60"/>
    </location>
</feature>
<dbReference type="Proteomes" id="UP001161406">
    <property type="component" value="Unassembled WGS sequence"/>
</dbReference>
<evidence type="ECO:0000313" key="2">
    <source>
        <dbReference type="EMBL" id="GLQ09998.1"/>
    </source>
</evidence>
<dbReference type="PROSITE" id="PS50943">
    <property type="entry name" value="HTH_CROC1"/>
    <property type="match status" value="1"/>
</dbReference>
<dbReference type="PANTHER" id="PTHR35010:SF4">
    <property type="entry name" value="BLL5781 PROTEIN"/>
    <property type="match status" value="1"/>
</dbReference>
<dbReference type="RefSeq" id="WP_284390230.1">
    <property type="nucleotide sequence ID" value="NZ_BSNG01000001.1"/>
</dbReference>
<dbReference type="Pfam" id="PF01381">
    <property type="entry name" value="HTH_3"/>
    <property type="match status" value="1"/>
</dbReference>
<evidence type="ECO:0000259" key="1">
    <source>
        <dbReference type="PROSITE" id="PS50943"/>
    </source>
</evidence>
<gene>
    <name evidence="2" type="ORF">GCM10007913_19300</name>
</gene>
<comment type="caution">
    <text evidence="2">The sequence shown here is derived from an EMBL/GenBank/DDBJ whole genome shotgun (WGS) entry which is preliminary data.</text>
</comment>
<evidence type="ECO:0000313" key="3">
    <source>
        <dbReference type="Proteomes" id="UP001161406"/>
    </source>
</evidence>